<dbReference type="GO" id="GO:0005858">
    <property type="term" value="C:axonemal dynein complex"/>
    <property type="evidence" value="ECO:0007669"/>
    <property type="project" value="TreeGrafter"/>
</dbReference>
<dbReference type="AlphaFoldDB" id="A0A0N5AC29"/>
<evidence type="ECO:0000256" key="2">
    <source>
        <dbReference type="SAM" id="Coils"/>
    </source>
</evidence>
<keyword evidence="4" id="KW-1185">Reference proteome</keyword>
<protein>
    <submittedName>
        <fullName evidence="5">DHC_N1 domain-containing protein</fullName>
    </submittedName>
</protein>
<dbReference type="GO" id="GO:0007018">
    <property type="term" value="P:microtubule-based movement"/>
    <property type="evidence" value="ECO:0007669"/>
    <property type="project" value="InterPro"/>
</dbReference>
<dbReference type="Pfam" id="PF08385">
    <property type="entry name" value="DHC_N1"/>
    <property type="match status" value="1"/>
</dbReference>
<evidence type="ECO:0000256" key="1">
    <source>
        <dbReference type="ARBA" id="ARBA00008887"/>
    </source>
</evidence>
<organism evidence="4 5">
    <name type="scientific">Syphacia muris</name>
    <dbReference type="NCBI Taxonomy" id="451379"/>
    <lineage>
        <taxon>Eukaryota</taxon>
        <taxon>Metazoa</taxon>
        <taxon>Ecdysozoa</taxon>
        <taxon>Nematoda</taxon>
        <taxon>Chromadorea</taxon>
        <taxon>Rhabditida</taxon>
        <taxon>Spirurina</taxon>
        <taxon>Oxyuridomorpha</taxon>
        <taxon>Oxyuroidea</taxon>
        <taxon>Oxyuridae</taxon>
        <taxon>Syphacia</taxon>
    </lineage>
</organism>
<dbReference type="InterPro" id="IPR013594">
    <property type="entry name" value="Dynein_heavy_tail"/>
</dbReference>
<evidence type="ECO:0000313" key="4">
    <source>
        <dbReference type="Proteomes" id="UP000046393"/>
    </source>
</evidence>
<evidence type="ECO:0000313" key="5">
    <source>
        <dbReference type="WBParaSite" id="SMUV_0000170501-mRNA-1"/>
    </source>
</evidence>
<name>A0A0N5AC29_9BILA</name>
<reference evidence="5" key="1">
    <citation type="submission" date="2017-02" db="UniProtKB">
        <authorList>
            <consortium name="WormBaseParasite"/>
        </authorList>
    </citation>
    <scope>IDENTIFICATION</scope>
</reference>
<dbReference type="Proteomes" id="UP000046393">
    <property type="component" value="Unplaced"/>
</dbReference>
<accession>A0A0N5AC29</accession>
<dbReference type="PANTHER" id="PTHR46532:SF4">
    <property type="entry name" value="AAA+ ATPASE DOMAIN-CONTAINING PROTEIN"/>
    <property type="match status" value="1"/>
</dbReference>
<feature type="domain" description="Dynein heavy chain tail" evidence="3">
    <location>
        <begin position="2"/>
        <end position="504"/>
    </location>
</feature>
<feature type="coiled-coil region" evidence="2">
    <location>
        <begin position="505"/>
        <end position="532"/>
    </location>
</feature>
<proteinExistence type="inferred from homology"/>
<dbReference type="InterPro" id="IPR026983">
    <property type="entry name" value="DHC"/>
</dbReference>
<evidence type="ECO:0000259" key="3">
    <source>
        <dbReference type="Pfam" id="PF08385"/>
    </source>
</evidence>
<dbReference type="STRING" id="451379.A0A0N5AC29"/>
<dbReference type="GO" id="GO:0051959">
    <property type="term" value="F:dynein light intermediate chain binding"/>
    <property type="evidence" value="ECO:0007669"/>
    <property type="project" value="InterPro"/>
</dbReference>
<comment type="similarity">
    <text evidence="1">Belongs to the dynein heavy chain family.</text>
</comment>
<keyword evidence="2" id="KW-0175">Coiled coil</keyword>
<sequence>MTKVNNYNLLMKDMPLNELMAATDMNAIRIAVIDIFTHLKKIRNTKYPITRALRFIEAISKDLCSQMLRVLGTRRLMNIPLMEFDELIGQCVDVFAAWSDEYDKLSQLLRELSKKKREEHLKLAWRINPQHKKLEARLEHMRKFRRQHEQLRMVISRVLRPAGTVSDDQKVGENTERSVPSMHAGDLGAIEQVNLAYENVKEVDCLDISSDGSAAWEDAVHRYESMIERVETQITALLRDQLGTAKNADEMFTIFQRFNALFVRSHIRGAIREYQTSLIQRVKEDIDQLQTRFTDFRKESNERNLNTIDIPPLSASIIWLRQIDRRLSQYMKRIEDVLGKGWENHVEGERKFGHRLKLEGENFRKKLNTQPIFEDWIAKVKAKNPSIQERLFAFDKRQKDGKVLLHLKVNFSPDVVTLFKEVRNLKHMGFRVPLNIVNFSHHANLLYPFAMSLLESIRTYDSINERIANKPGISMLIASCRKEIHNQLSEGNLLMWDSYKMDMYAVKFSETISNYQEKVEELEVVLDTIEVNLAALDTCQYSSTTISALLTSIQKAIDQLSLGNYSNLNQWVENIDKQIEKKLAVRVEEAIRLWTLVLTHKDLEEESDDKAALPVLQPIVLEMRVTSQVMYVNPSIDQARAHLLDQLFAWQAVVTDQHRISSKRFQVFIFLFALTKNNESTYRDVLAVLPQGQKILDEAYAAVEDVIKEVSEYVGEWLRYQALWDLQPDLLYERLGFDIKKWMKTLVEVRKTRSTFDTQETTKEIYPIIVDYTKVQSKVSLKLVFMV</sequence>
<dbReference type="WBParaSite" id="SMUV_0000170501-mRNA-1">
    <property type="protein sequence ID" value="SMUV_0000170501-mRNA-1"/>
    <property type="gene ID" value="SMUV_0000170501"/>
</dbReference>
<dbReference type="GO" id="GO:0045505">
    <property type="term" value="F:dynein intermediate chain binding"/>
    <property type="evidence" value="ECO:0007669"/>
    <property type="project" value="InterPro"/>
</dbReference>
<feature type="coiled-coil region" evidence="2">
    <location>
        <begin position="95"/>
        <end position="122"/>
    </location>
</feature>
<dbReference type="PANTHER" id="PTHR46532">
    <property type="entry name" value="MALE FERTILITY FACTOR KL5"/>
    <property type="match status" value="1"/>
</dbReference>